<dbReference type="RefSeq" id="WP_003740953.1">
    <property type="nucleotide sequence ID" value="NZ_ACDX02000001.1"/>
</dbReference>
<feature type="region of interest" description="Disordered" evidence="1">
    <location>
        <begin position="203"/>
        <end position="253"/>
    </location>
</feature>
<feature type="compositionally biased region" description="Basic and acidic residues" evidence="1">
    <location>
        <begin position="215"/>
        <end position="225"/>
    </location>
</feature>
<evidence type="ECO:0000256" key="1">
    <source>
        <dbReference type="SAM" id="MobiDB-lite"/>
    </source>
</evidence>
<gene>
    <name evidence="2" type="ORF">NEIMUCOT_03747</name>
</gene>
<proteinExistence type="predicted"/>
<feature type="compositionally biased region" description="Low complexity" evidence="1">
    <location>
        <begin position="204"/>
        <end position="214"/>
    </location>
</feature>
<dbReference type="EMBL" id="ACDX02000001">
    <property type="protein sequence ID" value="EFC89947.1"/>
    <property type="molecule type" value="Genomic_DNA"/>
</dbReference>
<dbReference type="AlphaFoldDB" id="D2ZT14"/>
<dbReference type="Proteomes" id="UP000003344">
    <property type="component" value="Unassembled WGS sequence"/>
</dbReference>
<comment type="caution">
    <text evidence="2">The sequence shown here is derived from an EMBL/GenBank/DDBJ whole genome shotgun (WGS) entry which is preliminary data.</text>
</comment>
<organism evidence="2 3">
    <name type="scientific">Neisseria mucosa (strain ATCC 25996 / DSM 4631 / NCTC 10774 / M26)</name>
    <dbReference type="NCBI Taxonomy" id="546266"/>
    <lineage>
        <taxon>Bacteria</taxon>
        <taxon>Pseudomonadati</taxon>
        <taxon>Pseudomonadota</taxon>
        <taxon>Betaproteobacteria</taxon>
        <taxon>Neisseriales</taxon>
        <taxon>Neisseriaceae</taxon>
        <taxon>Neisseria</taxon>
    </lineage>
</organism>
<evidence type="ECO:0000313" key="2">
    <source>
        <dbReference type="EMBL" id="EFC89947.1"/>
    </source>
</evidence>
<sequence length="253" mass="28874">MLITEIRPLLSQTFDIVYHEFDALCRGNLPASRLLAYLFGLTEVLENNPKYAVREGWIYKSGRNLWEDLGLTRRGYEKARDYLVDLGLVAYKRAGVHGIMNWRLMKQTLLAKVYALKGKDAPDFESGLQQDAQGFHLPKWVPLKEWTAFVAMRLKMGKRLPPQSKKKLLERLETLRNRGIDVRQVMEKAVAAGWAGFYVSERNPPAQAPAASAADTRRELEKQMAERNQPPPPKSDPDSEGRQALLDNLKKLK</sequence>
<dbReference type="STRING" id="546266.NEIMUCOT_03747"/>
<evidence type="ECO:0000313" key="3">
    <source>
        <dbReference type="Proteomes" id="UP000003344"/>
    </source>
</evidence>
<reference evidence="2 3" key="1">
    <citation type="submission" date="2009-10" db="EMBL/GenBank/DDBJ databases">
        <authorList>
            <person name="Weinstock G."/>
            <person name="Sodergren E."/>
            <person name="Clifton S."/>
            <person name="Fulton L."/>
            <person name="Fulton B."/>
            <person name="Courtney L."/>
            <person name="Fronick C."/>
            <person name="Harrison M."/>
            <person name="Strong C."/>
            <person name="Farmer C."/>
            <person name="Delahaunty K."/>
            <person name="Markovic C."/>
            <person name="Hall O."/>
            <person name="Minx P."/>
            <person name="Tomlinson C."/>
            <person name="Mitreva M."/>
            <person name="Nelson J."/>
            <person name="Hou S."/>
            <person name="Wollam A."/>
            <person name="Pepin K.H."/>
            <person name="Johnson M."/>
            <person name="Bhonagiri V."/>
            <person name="Nash W.E."/>
            <person name="Warren W."/>
            <person name="Chinwalla A."/>
            <person name="Mardis E.R."/>
            <person name="Wilson R.K."/>
        </authorList>
    </citation>
    <scope>NUCLEOTIDE SEQUENCE [LARGE SCALE GENOMIC DNA]</scope>
    <source>
        <strain evidence="3">ATCC 25996 / DSM 4631 / NCTC 10774 / M26</strain>
    </source>
</reference>
<protein>
    <submittedName>
        <fullName evidence="2">Uncharacterized protein</fullName>
    </submittedName>
</protein>
<name>D2ZT14_NEIM2</name>
<accession>D2ZT14</accession>